<dbReference type="OrthoDB" id="9801249at2"/>
<dbReference type="EMBL" id="QXML01000003">
    <property type="protein sequence ID" value="RIW16159.1"/>
    <property type="molecule type" value="Genomic_DNA"/>
</dbReference>
<proteinExistence type="inferred from homology"/>
<dbReference type="AlphaFoldDB" id="A0A418PSV1"/>
<dbReference type="Proteomes" id="UP000283522">
    <property type="component" value="Unassembled WGS sequence"/>
</dbReference>
<dbReference type="Pfam" id="PF00291">
    <property type="entry name" value="PALP"/>
    <property type="match status" value="1"/>
</dbReference>
<evidence type="ECO:0000256" key="1">
    <source>
        <dbReference type="ARBA" id="ARBA00001933"/>
    </source>
</evidence>
<organism evidence="7 8">
    <name type="scientific">Algoriphagus lacus</name>
    <dbReference type="NCBI Taxonomy" id="2056311"/>
    <lineage>
        <taxon>Bacteria</taxon>
        <taxon>Pseudomonadati</taxon>
        <taxon>Bacteroidota</taxon>
        <taxon>Cytophagia</taxon>
        <taxon>Cytophagales</taxon>
        <taxon>Cyclobacteriaceae</taxon>
        <taxon>Algoriphagus</taxon>
    </lineage>
</organism>
<feature type="active site" description="Nucleophile" evidence="4">
    <location>
        <position position="67"/>
    </location>
</feature>
<evidence type="ECO:0000259" key="6">
    <source>
        <dbReference type="Pfam" id="PF00291"/>
    </source>
</evidence>
<evidence type="ECO:0000313" key="7">
    <source>
        <dbReference type="EMBL" id="RIW16159.1"/>
    </source>
</evidence>
<comment type="cofactor">
    <cofactor evidence="1">
        <name>pyridoxal 5'-phosphate</name>
        <dbReference type="ChEBI" id="CHEBI:597326"/>
    </cofactor>
</comment>
<dbReference type="PANTHER" id="PTHR43780">
    <property type="entry name" value="1-AMINOCYCLOPROPANE-1-CARBOXYLATE DEAMINASE-RELATED"/>
    <property type="match status" value="1"/>
</dbReference>
<keyword evidence="3 5" id="KW-0663">Pyridoxal phosphate</keyword>
<name>A0A418PSV1_9BACT</name>
<dbReference type="RefSeq" id="WP_119477018.1">
    <property type="nucleotide sequence ID" value="NZ_QXML01000003.1"/>
</dbReference>
<accession>A0A418PSV1</accession>
<feature type="modified residue" description="N6-(pyridoxal phosphate)lysine" evidence="5">
    <location>
        <position position="40"/>
    </location>
</feature>
<dbReference type="GO" id="GO:0019148">
    <property type="term" value="F:D-cysteine desulfhydrase activity"/>
    <property type="evidence" value="ECO:0007669"/>
    <property type="project" value="TreeGrafter"/>
</dbReference>
<reference evidence="7 8" key="1">
    <citation type="submission" date="2018-09" db="EMBL/GenBank/DDBJ databases">
        <authorList>
            <person name="Wang X."/>
            <person name="Du Z."/>
        </authorList>
    </citation>
    <scope>NUCLEOTIDE SEQUENCE [LARGE SCALE GENOMIC DNA]</scope>
    <source>
        <strain evidence="7 8">N3</strain>
    </source>
</reference>
<comment type="caution">
    <text evidence="7">The sequence shown here is derived from an EMBL/GenBank/DDBJ whole genome shotgun (WGS) entry which is preliminary data.</text>
</comment>
<feature type="domain" description="Tryptophan synthase beta chain-like PALP" evidence="6">
    <location>
        <begin position="18"/>
        <end position="286"/>
    </location>
</feature>
<protein>
    <submittedName>
        <fullName evidence="7">1-aminocyclopropane-1-carboxylate deaminase/D-cysteine desulfhydrase</fullName>
    </submittedName>
</protein>
<dbReference type="InterPro" id="IPR027278">
    <property type="entry name" value="ACCD_DCysDesulf"/>
</dbReference>
<sequence length="305" mass="34215">MLQPQPVPVQDLLHPIFEEKGIQLSILRLDLVHPEVSGNKFFKLKHNLAEAKKQGKRTLLTFGGAFSNHIYATASAAQSAGFRSIGVIRGEDADEYNPTMLHAKEMGMELNFIDRETYRQKNTPEFLEKLKIQFGDFYLIPEGGTNELAVRGTEEILEKSHFTFTDICVSIGTGGTFAGLASSIQEHQRLVGFSSLKGEFIIQEMEKMLTGFGIQSRGKLEINTDFHFGGYGKFKPELIDFMIWFHREFKIPLDPVYTGKMAFGVWNLIGENHFLPGSKILMIHTGGLQGNLGFKEKTGIKLPTL</sequence>
<comment type="similarity">
    <text evidence="2">Belongs to the ACC deaminase/D-cysteine desulfhydrase family.</text>
</comment>
<dbReference type="InterPro" id="IPR036052">
    <property type="entry name" value="TrpB-like_PALP_sf"/>
</dbReference>
<dbReference type="PIRSF" id="PIRSF006278">
    <property type="entry name" value="ACCD_DCysDesulf"/>
    <property type="match status" value="1"/>
</dbReference>
<evidence type="ECO:0000256" key="3">
    <source>
        <dbReference type="ARBA" id="ARBA00022898"/>
    </source>
</evidence>
<evidence type="ECO:0000256" key="2">
    <source>
        <dbReference type="ARBA" id="ARBA00008639"/>
    </source>
</evidence>
<gene>
    <name evidence="7" type="ORF">D0X99_07255</name>
</gene>
<evidence type="ECO:0000313" key="8">
    <source>
        <dbReference type="Proteomes" id="UP000283522"/>
    </source>
</evidence>
<dbReference type="SUPFAM" id="SSF53686">
    <property type="entry name" value="Tryptophan synthase beta subunit-like PLP-dependent enzymes"/>
    <property type="match status" value="1"/>
</dbReference>
<dbReference type="PANTHER" id="PTHR43780:SF2">
    <property type="entry name" value="1-AMINOCYCLOPROPANE-1-CARBOXYLATE DEAMINASE-RELATED"/>
    <property type="match status" value="1"/>
</dbReference>
<dbReference type="Gene3D" id="3.40.50.1100">
    <property type="match status" value="2"/>
</dbReference>
<evidence type="ECO:0000256" key="4">
    <source>
        <dbReference type="PIRSR" id="PIRSR006278-1"/>
    </source>
</evidence>
<evidence type="ECO:0000256" key="5">
    <source>
        <dbReference type="PIRSR" id="PIRSR006278-2"/>
    </source>
</evidence>
<dbReference type="InterPro" id="IPR001926">
    <property type="entry name" value="TrpB-like_PALP"/>
</dbReference>
<keyword evidence="8" id="KW-1185">Reference proteome</keyword>